<name>A0A3D8RN15_9HELO</name>
<comment type="caution">
    <text evidence="9">The sequence shown here is derived from an EMBL/GenBank/DDBJ whole genome shotgun (WGS) entry which is preliminary data.</text>
</comment>
<evidence type="ECO:0000256" key="6">
    <source>
        <dbReference type="ARBA" id="ARBA00023242"/>
    </source>
</evidence>
<dbReference type="PROSITE" id="PS00028">
    <property type="entry name" value="ZINC_FINGER_C2H2_1"/>
    <property type="match status" value="2"/>
</dbReference>
<keyword evidence="10" id="KW-1185">Reference proteome</keyword>
<dbReference type="STRING" id="1849047.A0A3D8RN15"/>
<reference evidence="9 10" key="1">
    <citation type="journal article" date="2018" name="IMA Fungus">
        <title>IMA Genome-F 9: Draft genome sequence of Annulohypoxylon stygium, Aspergillus mulundensis, Berkeleyomyces basicola (syn. Thielaviopsis basicola), Ceratocystis smalleyi, two Cercospora beticola strains, Coleophoma cylindrospora, Fusarium fracticaudum, Phialophora cf. hyalina, and Morchella septimelata.</title>
        <authorList>
            <person name="Wingfield B.D."/>
            <person name="Bills G.F."/>
            <person name="Dong Y."/>
            <person name="Huang W."/>
            <person name="Nel W.J."/>
            <person name="Swalarsk-Parry B.S."/>
            <person name="Vaghefi N."/>
            <person name="Wilken P.M."/>
            <person name="An Z."/>
            <person name="de Beer Z.W."/>
            <person name="De Vos L."/>
            <person name="Chen L."/>
            <person name="Duong T.A."/>
            <person name="Gao Y."/>
            <person name="Hammerbacher A."/>
            <person name="Kikkert J.R."/>
            <person name="Li Y."/>
            <person name="Li H."/>
            <person name="Li K."/>
            <person name="Li Q."/>
            <person name="Liu X."/>
            <person name="Ma X."/>
            <person name="Naidoo K."/>
            <person name="Pethybridge S.J."/>
            <person name="Sun J."/>
            <person name="Steenkamp E.T."/>
            <person name="van der Nest M.A."/>
            <person name="van Wyk S."/>
            <person name="Wingfield M.J."/>
            <person name="Xiong C."/>
            <person name="Yue Q."/>
            <person name="Zhang X."/>
        </authorList>
    </citation>
    <scope>NUCLEOTIDE SEQUENCE [LARGE SCALE GENOMIC DNA]</scope>
    <source>
        <strain evidence="9 10">BP6252</strain>
    </source>
</reference>
<dbReference type="SMART" id="SM00355">
    <property type="entry name" value="ZnF_C2H2"/>
    <property type="match status" value="2"/>
</dbReference>
<keyword evidence="5" id="KW-0862">Zinc</keyword>
<gene>
    <name evidence="9" type="ORF">BP6252_06436</name>
</gene>
<dbReference type="OrthoDB" id="4064873at2759"/>
<dbReference type="GO" id="GO:0000981">
    <property type="term" value="F:DNA-binding transcription factor activity, RNA polymerase II-specific"/>
    <property type="evidence" value="ECO:0007669"/>
    <property type="project" value="InterPro"/>
</dbReference>
<keyword evidence="3" id="KW-0677">Repeat</keyword>
<dbReference type="Proteomes" id="UP000256645">
    <property type="component" value="Unassembled WGS sequence"/>
</dbReference>
<proteinExistence type="predicted"/>
<dbReference type="PANTHER" id="PTHR40626">
    <property type="entry name" value="MIP31509P"/>
    <property type="match status" value="1"/>
</dbReference>
<evidence type="ECO:0000256" key="5">
    <source>
        <dbReference type="ARBA" id="ARBA00022833"/>
    </source>
</evidence>
<organism evidence="9 10">
    <name type="scientific">Coleophoma cylindrospora</name>
    <dbReference type="NCBI Taxonomy" id="1849047"/>
    <lineage>
        <taxon>Eukaryota</taxon>
        <taxon>Fungi</taxon>
        <taxon>Dikarya</taxon>
        <taxon>Ascomycota</taxon>
        <taxon>Pezizomycotina</taxon>
        <taxon>Leotiomycetes</taxon>
        <taxon>Helotiales</taxon>
        <taxon>Dermateaceae</taxon>
        <taxon>Coleophoma</taxon>
    </lineage>
</organism>
<evidence type="ECO:0000256" key="2">
    <source>
        <dbReference type="ARBA" id="ARBA00022723"/>
    </source>
</evidence>
<dbReference type="CDD" id="cd12148">
    <property type="entry name" value="fungal_TF_MHR"/>
    <property type="match status" value="1"/>
</dbReference>
<evidence type="ECO:0000313" key="10">
    <source>
        <dbReference type="Proteomes" id="UP000256645"/>
    </source>
</evidence>
<dbReference type="GO" id="GO:0005634">
    <property type="term" value="C:nucleus"/>
    <property type="evidence" value="ECO:0007669"/>
    <property type="project" value="UniProtKB-SubCell"/>
</dbReference>
<evidence type="ECO:0000256" key="1">
    <source>
        <dbReference type="ARBA" id="ARBA00004123"/>
    </source>
</evidence>
<sequence length="717" mass="81372">MSDLENSPQDQKRTYLCMDCGKGFLRSEHLSRHRLNHRPKQVFSCTKCPKEFVRSDLLQRHAKRHEKGMHYRSTGGVVRAKVKQDITTCEEGETVVLSNSQSLSLTDDLYPSMNESHSLMPDQDELNQTLPVLNDNQGSMLDPSLRYAEFGLEKVNPLFFDNTTDLQDIPTDMEWFFEDVLQNTPSTHESEGISEPVFYPFLRHEDFNADSSSENSPWFAISIDLRKNLAGLSSNILESPWFRPKNLANFYELYFNNYHPHFPVFHRPTMIPSEIPPLLLMAIVTLGSTLSSDASLFSITTQIHEYFRWTVCGSKMFQPPAPLWCLQALLLIQAHGKMFSSRKHHELAHIFHGAIITLMRRGSAYTSAKVAERERATSLERAWHQWIENESSRRTAYFAFVMDAQHSSLFGHTPTLSVSDIRLPLPCPDAHWEAATSERWAELDKKGKEPLYFLPVLRSLLRKQPVPSTCSAYARFILLHGLYSITFHLQAKDSSTLGVGTRRGTVADAATMTVVEDWRDIMDRAIDTWSFSLLSQTSSLCLDAARPLYRMAHITIYTSIIDIHIIAGAPSLLGNLLSPNDKSKASIRVRAWSERPEAKKALHHALLLVQETLFTGHKYRAAEDNISLRPWCLYHATLVIWAFGFVTEAKADPVESIGAEEYLVRMRTAMAGGAVVNSEFKGANRTNGLVMVVRECLESCRWELLKEAYDVLGRLGT</sequence>
<keyword evidence="2" id="KW-0479">Metal-binding</keyword>
<evidence type="ECO:0000259" key="8">
    <source>
        <dbReference type="PROSITE" id="PS50157"/>
    </source>
</evidence>
<evidence type="ECO:0000256" key="4">
    <source>
        <dbReference type="ARBA" id="ARBA00022771"/>
    </source>
</evidence>
<dbReference type="Gene3D" id="3.30.160.60">
    <property type="entry name" value="Classic Zinc Finger"/>
    <property type="match status" value="1"/>
</dbReference>
<dbReference type="GO" id="GO:0006351">
    <property type="term" value="P:DNA-templated transcription"/>
    <property type="evidence" value="ECO:0007669"/>
    <property type="project" value="InterPro"/>
</dbReference>
<feature type="domain" description="C2H2-type" evidence="8">
    <location>
        <begin position="15"/>
        <end position="42"/>
    </location>
</feature>
<dbReference type="PROSITE" id="PS50157">
    <property type="entry name" value="ZINC_FINGER_C2H2_2"/>
    <property type="match status" value="2"/>
</dbReference>
<evidence type="ECO:0000256" key="3">
    <source>
        <dbReference type="ARBA" id="ARBA00022737"/>
    </source>
</evidence>
<accession>A0A3D8RN15</accession>
<evidence type="ECO:0000313" key="9">
    <source>
        <dbReference type="EMBL" id="RDW75294.1"/>
    </source>
</evidence>
<dbReference type="InterPro" id="IPR013087">
    <property type="entry name" value="Znf_C2H2_type"/>
</dbReference>
<dbReference type="InterPro" id="IPR051059">
    <property type="entry name" value="VerF-like"/>
</dbReference>
<dbReference type="AlphaFoldDB" id="A0A3D8RN15"/>
<dbReference type="GO" id="GO:0000978">
    <property type="term" value="F:RNA polymerase II cis-regulatory region sequence-specific DNA binding"/>
    <property type="evidence" value="ECO:0007669"/>
    <property type="project" value="InterPro"/>
</dbReference>
<dbReference type="InterPro" id="IPR007219">
    <property type="entry name" value="XnlR_reg_dom"/>
</dbReference>
<dbReference type="EMBL" id="PDLM01000006">
    <property type="protein sequence ID" value="RDW75294.1"/>
    <property type="molecule type" value="Genomic_DNA"/>
</dbReference>
<dbReference type="GO" id="GO:0008270">
    <property type="term" value="F:zinc ion binding"/>
    <property type="evidence" value="ECO:0007669"/>
    <property type="project" value="UniProtKB-KW"/>
</dbReference>
<dbReference type="Pfam" id="PF04082">
    <property type="entry name" value="Fungal_trans"/>
    <property type="match status" value="1"/>
</dbReference>
<feature type="domain" description="C2H2-type" evidence="8">
    <location>
        <begin position="43"/>
        <end position="65"/>
    </location>
</feature>
<comment type="subcellular location">
    <subcellularLocation>
        <location evidence="1">Nucleus</location>
    </subcellularLocation>
</comment>
<dbReference type="SUPFAM" id="SSF57667">
    <property type="entry name" value="beta-beta-alpha zinc fingers"/>
    <property type="match status" value="1"/>
</dbReference>
<dbReference type="Pfam" id="PF00096">
    <property type="entry name" value="zf-C2H2"/>
    <property type="match status" value="1"/>
</dbReference>
<dbReference type="PANTHER" id="PTHR40626:SF14">
    <property type="entry name" value="C2H2 TYPE ZINC FINGER DOMAIN PROTEIN (AFU_ORTHOLOGUE AFUA_1G02360)"/>
    <property type="match status" value="1"/>
</dbReference>
<dbReference type="GO" id="GO:0000785">
    <property type="term" value="C:chromatin"/>
    <property type="evidence" value="ECO:0007669"/>
    <property type="project" value="TreeGrafter"/>
</dbReference>
<evidence type="ECO:0000256" key="7">
    <source>
        <dbReference type="PROSITE-ProRule" id="PRU00042"/>
    </source>
</evidence>
<protein>
    <recommendedName>
        <fullName evidence="8">C2H2-type domain-containing protein</fullName>
    </recommendedName>
</protein>
<dbReference type="InterPro" id="IPR036236">
    <property type="entry name" value="Znf_C2H2_sf"/>
</dbReference>
<keyword evidence="4 7" id="KW-0863">Zinc-finger</keyword>
<keyword evidence="6" id="KW-0539">Nucleus</keyword>